<dbReference type="GO" id="GO:0016491">
    <property type="term" value="F:oxidoreductase activity"/>
    <property type="evidence" value="ECO:0007669"/>
    <property type="project" value="UniProtKB-KW"/>
</dbReference>
<dbReference type="InterPro" id="IPR011707">
    <property type="entry name" value="Cu-oxidase-like_N"/>
</dbReference>
<evidence type="ECO:0000313" key="13">
    <source>
        <dbReference type="EMBL" id="TRM69923.1"/>
    </source>
</evidence>
<dbReference type="Proteomes" id="UP000320762">
    <property type="component" value="Unassembled WGS sequence"/>
</dbReference>
<proteinExistence type="inferred from homology"/>
<evidence type="ECO:0000256" key="1">
    <source>
        <dbReference type="ARBA" id="ARBA00010609"/>
    </source>
</evidence>
<keyword evidence="14" id="KW-1185">Reference proteome</keyword>
<accession>A0A550CYR5</accession>
<dbReference type="InterPro" id="IPR008972">
    <property type="entry name" value="Cupredoxin"/>
</dbReference>
<dbReference type="SUPFAM" id="SSF49503">
    <property type="entry name" value="Cupredoxins"/>
    <property type="match status" value="3"/>
</dbReference>
<dbReference type="CDD" id="cd13898">
    <property type="entry name" value="CuRO_3_Abr2_like"/>
    <property type="match status" value="1"/>
</dbReference>
<evidence type="ECO:0000259" key="11">
    <source>
        <dbReference type="Pfam" id="PF07731"/>
    </source>
</evidence>
<keyword evidence="2" id="KW-0479">Metal-binding</keyword>
<keyword evidence="7" id="KW-0325">Glycoprotein</keyword>
<dbReference type="AlphaFoldDB" id="A0A550CYR5"/>
<keyword evidence="5" id="KW-0186">Copper</keyword>
<dbReference type="OrthoDB" id="2121828at2759"/>
<feature type="domain" description="Plastocyanin-like" evidence="11">
    <location>
        <begin position="548"/>
        <end position="664"/>
    </location>
</feature>
<dbReference type="Pfam" id="PF07732">
    <property type="entry name" value="Cu-oxidase_3"/>
    <property type="match status" value="1"/>
</dbReference>
<comment type="similarity">
    <text evidence="1">Belongs to the multicopper oxidase family.</text>
</comment>
<dbReference type="InterPro" id="IPR001117">
    <property type="entry name" value="Cu-oxidase_2nd"/>
</dbReference>
<dbReference type="PANTHER" id="PTHR11709:SF488">
    <property type="entry name" value="LACCASE-RELATED"/>
    <property type="match status" value="1"/>
</dbReference>
<dbReference type="Pfam" id="PF07731">
    <property type="entry name" value="Cu-oxidase_2"/>
    <property type="match status" value="1"/>
</dbReference>
<feature type="domain" description="Plastocyanin-like" evidence="10">
    <location>
        <begin position="224"/>
        <end position="422"/>
    </location>
</feature>
<organism evidence="13 14">
    <name type="scientific">Schizophyllum amplum</name>
    <dbReference type="NCBI Taxonomy" id="97359"/>
    <lineage>
        <taxon>Eukaryota</taxon>
        <taxon>Fungi</taxon>
        <taxon>Dikarya</taxon>
        <taxon>Basidiomycota</taxon>
        <taxon>Agaricomycotina</taxon>
        <taxon>Agaricomycetes</taxon>
        <taxon>Agaricomycetidae</taxon>
        <taxon>Agaricales</taxon>
        <taxon>Schizophyllaceae</taxon>
        <taxon>Schizophyllum</taxon>
    </lineage>
</organism>
<evidence type="ECO:0000256" key="2">
    <source>
        <dbReference type="ARBA" id="ARBA00022723"/>
    </source>
</evidence>
<dbReference type="PANTHER" id="PTHR11709">
    <property type="entry name" value="MULTI-COPPER OXIDASE"/>
    <property type="match status" value="1"/>
</dbReference>
<keyword evidence="3 9" id="KW-0732">Signal</keyword>
<dbReference type="Pfam" id="PF00394">
    <property type="entry name" value="Cu-oxidase"/>
    <property type="match status" value="1"/>
</dbReference>
<dbReference type="GO" id="GO:0005507">
    <property type="term" value="F:copper ion binding"/>
    <property type="evidence" value="ECO:0007669"/>
    <property type="project" value="InterPro"/>
</dbReference>
<evidence type="ECO:0000256" key="9">
    <source>
        <dbReference type="SAM" id="SignalP"/>
    </source>
</evidence>
<dbReference type="InterPro" id="IPR045087">
    <property type="entry name" value="Cu-oxidase_fam"/>
</dbReference>
<comment type="caution">
    <text evidence="13">The sequence shown here is derived from an EMBL/GenBank/DDBJ whole genome shotgun (WGS) entry which is preliminary data.</text>
</comment>
<evidence type="ECO:0000259" key="12">
    <source>
        <dbReference type="Pfam" id="PF07732"/>
    </source>
</evidence>
<keyword evidence="4" id="KW-0560">Oxidoreductase</keyword>
<reference evidence="13 14" key="1">
    <citation type="journal article" date="2019" name="New Phytol.">
        <title>Comparative genomics reveals unique wood-decay strategies and fruiting body development in the Schizophyllaceae.</title>
        <authorList>
            <person name="Almasi E."/>
            <person name="Sahu N."/>
            <person name="Krizsan K."/>
            <person name="Balint B."/>
            <person name="Kovacs G.M."/>
            <person name="Kiss B."/>
            <person name="Cseklye J."/>
            <person name="Drula E."/>
            <person name="Henrissat B."/>
            <person name="Nagy I."/>
            <person name="Chovatia M."/>
            <person name="Adam C."/>
            <person name="LaButti K."/>
            <person name="Lipzen A."/>
            <person name="Riley R."/>
            <person name="Grigoriev I.V."/>
            <person name="Nagy L.G."/>
        </authorList>
    </citation>
    <scope>NUCLEOTIDE SEQUENCE [LARGE SCALE GENOMIC DNA]</scope>
    <source>
        <strain evidence="13 14">NL-1724</strain>
    </source>
</reference>
<gene>
    <name evidence="13" type="ORF">BD626DRAFT_475767</name>
</gene>
<sequence length="681" mass="73413">MKLLLPLLSLAPLAFAGHSFLRRSFGVDHAERARHLSRGLSLSADVDVDISAARISASADVDVSTTKVGGTLHYDVVVSEGVANPDGGKERMVYLINGHYPAKPLFLDQGDDVEIFVLVNISEAMTMHFHGIDQHGTPWSDGVPGISQKPIQPGGNFTYRWNAHQHGLYQAHAHRKAQLDDGLFFPIFIRPAVNTERPFAELAALAGGSALDVAGMIAAEANTHILRINDWRHRPSEELDGIWAASGIEPLCADSVLINGQGSMVCPPESQLQSISATRPYGDITAKGCLQLTNPIANPFDGNISAMPEDMWKMCDATGVDNPLYTLEVNASNGSWASVGIVNTGGLWELAFSIDEHPLYVYAIDGQYVNTTKAFNILSVPSGVRYQAMIKLDKDAGSAYTIRAAANVVPQVLTGYGILQYTPRMVTNSPNTFSSPADGYPALPPSTASMDYTGKPNTSSGAATELDPWTDAPPFPAIPPLTEEDGNITLVVLDMSRANATTWAANHTGLAGVLYEDNDPLLWPAMWQAAQEAIEEGTGSLAGSALINATSITFLPNDTIVDIVIKVPEDHPPHPMHKHFNRFWVVGQGMGEWNFSSVAEAAAAMPESFNLVNPPVRDSYNTPVSGKIGSWLALRYRTVNPGANIIHCHITQHNTAGMTEVLLEGIELVQLPKDYAPSQQE</sequence>
<feature type="region of interest" description="Disordered" evidence="8">
    <location>
        <begin position="436"/>
        <end position="469"/>
    </location>
</feature>
<dbReference type="CDD" id="cd13876">
    <property type="entry name" value="CuRO_2_Abr2_like"/>
    <property type="match status" value="1"/>
</dbReference>
<evidence type="ECO:0000256" key="4">
    <source>
        <dbReference type="ARBA" id="ARBA00023002"/>
    </source>
</evidence>
<dbReference type="Gene3D" id="2.60.40.420">
    <property type="entry name" value="Cupredoxins - blue copper proteins"/>
    <property type="match status" value="3"/>
</dbReference>
<dbReference type="InterPro" id="IPR002355">
    <property type="entry name" value="Cu_oxidase_Cu_BS"/>
</dbReference>
<dbReference type="STRING" id="97359.A0A550CYR5"/>
<feature type="domain" description="Plastocyanin-like" evidence="12">
    <location>
        <begin position="78"/>
        <end position="191"/>
    </location>
</feature>
<dbReference type="InterPro" id="IPR011706">
    <property type="entry name" value="Cu-oxidase_C"/>
</dbReference>
<feature type="signal peptide" evidence="9">
    <location>
        <begin position="1"/>
        <end position="16"/>
    </location>
</feature>
<evidence type="ECO:0000313" key="14">
    <source>
        <dbReference type="Proteomes" id="UP000320762"/>
    </source>
</evidence>
<evidence type="ECO:0000256" key="7">
    <source>
        <dbReference type="ARBA" id="ARBA00023180"/>
    </source>
</evidence>
<evidence type="ECO:0000259" key="10">
    <source>
        <dbReference type="Pfam" id="PF00394"/>
    </source>
</evidence>
<evidence type="ECO:0000256" key="8">
    <source>
        <dbReference type="SAM" id="MobiDB-lite"/>
    </source>
</evidence>
<name>A0A550CYR5_9AGAR</name>
<evidence type="ECO:0000256" key="3">
    <source>
        <dbReference type="ARBA" id="ARBA00022729"/>
    </source>
</evidence>
<dbReference type="CDD" id="cd13850">
    <property type="entry name" value="CuRO_1_Abr2_like"/>
    <property type="match status" value="1"/>
</dbReference>
<protein>
    <submittedName>
        <fullName evidence="13">Cupredoxin</fullName>
    </submittedName>
</protein>
<evidence type="ECO:0000256" key="5">
    <source>
        <dbReference type="ARBA" id="ARBA00023008"/>
    </source>
</evidence>
<dbReference type="EMBL" id="VDMD01000001">
    <property type="protein sequence ID" value="TRM69923.1"/>
    <property type="molecule type" value="Genomic_DNA"/>
</dbReference>
<feature type="chain" id="PRO_5021796808" evidence="9">
    <location>
        <begin position="17"/>
        <end position="681"/>
    </location>
</feature>
<keyword evidence="6" id="KW-1015">Disulfide bond</keyword>
<evidence type="ECO:0000256" key="6">
    <source>
        <dbReference type="ARBA" id="ARBA00023157"/>
    </source>
</evidence>
<feature type="compositionally biased region" description="Polar residues" evidence="8">
    <location>
        <begin position="446"/>
        <end position="462"/>
    </location>
</feature>
<dbReference type="PROSITE" id="PS00080">
    <property type="entry name" value="MULTICOPPER_OXIDASE2"/>
    <property type="match status" value="1"/>
</dbReference>